<gene>
    <name evidence="2" type="ORF">ONB1V03_LOCUS14671</name>
</gene>
<proteinExistence type="predicted"/>
<protein>
    <recommendedName>
        <fullName evidence="1">GST N-terminal domain-containing protein</fullName>
    </recommendedName>
</protein>
<dbReference type="SUPFAM" id="SSF52833">
    <property type="entry name" value="Thioredoxin-like"/>
    <property type="match status" value="1"/>
</dbReference>
<dbReference type="InterPro" id="IPR036249">
    <property type="entry name" value="Thioredoxin-like_sf"/>
</dbReference>
<evidence type="ECO:0000313" key="3">
    <source>
        <dbReference type="Proteomes" id="UP000728032"/>
    </source>
</evidence>
<dbReference type="Proteomes" id="UP000728032">
    <property type="component" value="Unassembled WGS sequence"/>
</dbReference>
<dbReference type="Gene3D" id="2.170.140.10">
    <property type="entry name" value="Chitin binding domain"/>
    <property type="match status" value="1"/>
</dbReference>
<dbReference type="EMBL" id="OC929041">
    <property type="protein sequence ID" value="CAD7658046.1"/>
    <property type="molecule type" value="Genomic_DNA"/>
</dbReference>
<dbReference type="PANTHER" id="PTHR43969">
    <property type="entry name" value="GLUTATHIONE S TRANSFERASE D10, ISOFORM A-RELATED"/>
    <property type="match status" value="1"/>
</dbReference>
<dbReference type="SFLD" id="SFLDS00019">
    <property type="entry name" value="Glutathione_Transferase_(cytos"/>
    <property type="match status" value="1"/>
</dbReference>
<organism evidence="2">
    <name type="scientific">Oppiella nova</name>
    <dbReference type="NCBI Taxonomy" id="334625"/>
    <lineage>
        <taxon>Eukaryota</taxon>
        <taxon>Metazoa</taxon>
        <taxon>Ecdysozoa</taxon>
        <taxon>Arthropoda</taxon>
        <taxon>Chelicerata</taxon>
        <taxon>Arachnida</taxon>
        <taxon>Acari</taxon>
        <taxon>Acariformes</taxon>
        <taxon>Sarcoptiformes</taxon>
        <taxon>Oribatida</taxon>
        <taxon>Brachypylina</taxon>
        <taxon>Oppioidea</taxon>
        <taxon>Oppiidae</taxon>
        <taxon>Oppiella</taxon>
    </lineage>
</organism>
<feature type="non-terminal residue" evidence="2">
    <location>
        <position position="1"/>
    </location>
</feature>
<dbReference type="SFLD" id="SFLDG00358">
    <property type="entry name" value="Main_(cytGST)"/>
    <property type="match status" value="1"/>
</dbReference>
<dbReference type="InterPro" id="IPR040079">
    <property type="entry name" value="Glutathione_S-Trfase"/>
</dbReference>
<dbReference type="EMBL" id="CAJPVJ010014216">
    <property type="protein sequence ID" value="CAG2175232.1"/>
    <property type="molecule type" value="Genomic_DNA"/>
</dbReference>
<evidence type="ECO:0000259" key="1">
    <source>
        <dbReference type="PROSITE" id="PS50404"/>
    </source>
</evidence>
<dbReference type="InterPro" id="IPR004045">
    <property type="entry name" value="Glutathione_S-Trfase_N"/>
</dbReference>
<dbReference type="PROSITE" id="PS50404">
    <property type="entry name" value="GST_NTER"/>
    <property type="match status" value="1"/>
</dbReference>
<evidence type="ECO:0000313" key="2">
    <source>
        <dbReference type="EMBL" id="CAD7658046.1"/>
    </source>
</evidence>
<dbReference type="GO" id="GO:0006749">
    <property type="term" value="P:glutathione metabolic process"/>
    <property type="evidence" value="ECO:0007669"/>
    <property type="project" value="TreeGrafter"/>
</dbReference>
<reference evidence="2" key="1">
    <citation type="submission" date="2020-11" db="EMBL/GenBank/DDBJ databases">
        <authorList>
            <person name="Tran Van P."/>
        </authorList>
    </citation>
    <scope>NUCLEOTIDE SEQUENCE</scope>
</reference>
<dbReference type="FunFam" id="3.40.30.10:FF:000034">
    <property type="entry name" value="glutathione S-transferase 1"/>
    <property type="match status" value="1"/>
</dbReference>
<accession>A0A7R9MDJ1</accession>
<dbReference type="AlphaFoldDB" id="A0A7R9MDJ1"/>
<name>A0A7R9MDJ1_9ACAR</name>
<feature type="domain" description="GST N-terminal" evidence="1">
    <location>
        <begin position="169"/>
        <end position="252"/>
    </location>
</feature>
<dbReference type="PANTHER" id="PTHR43969:SF9">
    <property type="entry name" value="GLUTATHIONE S TRANSFERASE D10, ISOFORM A-RELATED"/>
    <property type="match status" value="1"/>
</dbReference>
<dbReference type="GO" id="GO:0004364">
    <property type="term" value="F:glutathione transferase activity"/>
    <property type="evidence" value="ECO:0007669"/>
    <property type="project" value="TreeGrafter"/>
</dbReference>
<dbReference type="OrthoDB" id="2309723at2759"/>
<sequence>DELPTNSANTIRSYPAHISLRDDIVQCQTFGRPVVDVFEQFMEDDVKCGPYHVCDYMCCVAHPELFPKATARRKAWTTPTPQTIPAEWTQPLPCDDEDYYRNPNDCHKFYRCHKVQGKFTKSLYDCNPAYAVFNEQFRPKFIVDSLTPHVDYNLVVYSANQKANSAALTYPSVQLPVLDGPCRAVLMTARELAIEINIKSMDLNNGDQLKPEYLEINPAHMVPTIVETDTGFTIWESRAIMKYLCNRYAPDGQLYPKTPKQRALVDRALDFDVGLAPIIGDVLVI</sequence>
<dbReference type="Pfam" id="PF13409">
    <property type="entry name" value="GST_N_2"/>
    <property type="match status" value="1"/>
</dbReference>
<keyword evidence="3" id="KW-1185">Reference proteome</keyword>
<dbReference type="Gene3D" id="3.40.30.10">
    <property type="entry name" value="Glutaredoxin"/>
    <property type="match status" value="1"/>
</dbReference>